<evidence type="ECO:0000313" key="3">
    <source>
        <dbReference type="Proteomes" id="UP000245207"/>
    </source>
</evidence>
<keyword evidence="3" id="KW-1185">Reference proteome</keyword>
<proteinExistence type="predicted"/>
<dbReference type="Pfam" id="PF03732">
    <property type="entry name" value="Retrotrans_gag"/>
    <property type="match status" value="1"/>
</dbReference>
<accession>A0A2U1LP56</accession>
<reference evidence="2 3" key="1">
    <citation type="journal article" date="2018" name="Mol. Plant">
        <title>The genome of Artemisia annua provides insight into the evolution of Asteraceae family and artemisinin biosynthesis.</title>
        <authorList>
            <person name="Shen Q."/>
            <person name="Zhang L."/>
            <person name="Liao Z."/>
            <person name="Wang S."/>
            <person name="Yan T."/>
            <person name="Shi P."/>
            <person name="Liu M."/>
            <person name="Fu X."/>
            <person name="Pan Q."/>
            <person name="Wang Y."/>
            <person name="Lv Z."/>
            <person name="Lu X."/>
            <person name="Zhang F."/>
            <person name="Jiang W."/>
            <person name="Ma Y."/>
            <person name="Chen M."/>
            <person name="Hao X."/>
            <person name="Li L."/>
            <person name="Tang Y."/>
            <person name="Lv G."/>
            <person name="Zhou Y."/>
            <person name="Sun X."/>
            <person name="Brodelius P.E."/>
            <person name="Rose J.K.C."/>
            <person name="Tang K."/>
        </authorList>
    </citation>
    <scope>NUCLEOTIDE SEQUENCE [LARGE SCALE GENOMIC DNA]</scope>
    <source>
        <strain evidence="3">cv. Huhao1</strain>
        <tissue evidence="2">Leaf</tissue>
    </source>
</reference>
<organism evidence="2 3">
    <name type="scientific">Artemisia annua</name>
    <name type="common">Sweet wormwood</name>
    <dbReference type="NCBI Taxonomy" id="35608"/>
    <lineage>
        <taxon>Eukaryota</taxon>
        <taxon>Viridiplantae</taxon>
        <taxon>Streptophyta</taxon>
        <taxon>Embryophyta</taxon>
        <taxon>Tracheophyta</taxon>
        <taxon>Spermatophyta</taxon>
        <taxon>Magnoliopsida</taxon>
        <taxon>eudicotyledons</taxon>
        <taxon>Gunneridae</taxon>
        <taxon>Pentapetalae</taxon>
        <taxon>asterids</taxon>
        <taxon>campanulids</taxon>
        <taxon>Asterales</taxon>
        <taxon>Asteraceae</taxon>
        <taxon>Asteroideae</taxon>
        <taxon>Anthemideae</taxon>
        <taxon>Artemisiinae</taxon>
        <taxon>Artemisia</taxon>
    </lineage>
</organism>
<evidence type="ECO:0000259" key="1">
    <source>
        <dbReference type="Pfam" id="PF03732"/>
    </source>
</evidence>
<gene>
    <name evidence="2" type="ORF">CTI12_AA467820</name>
</gene>
<feature type="domain" description="Retrotransposon gag" evidence="1">
    <location>
        <begin position="117"/>
        <end position="193"/>
    </location>
</feature>
<dbReference type="AlphaFoldDB" id="A0A2U1LP56"/>
<protein>
    <recommendedName>
        <fullName evidence="1">Retrotransposon gag domain-containing protein</fullName>
    </recommendedName>
</protein>
<comment type="caution">
    <text evidence="2">The sequence shown here is derived from an EMBL/GenBank/DDBJ whole genome shotgun (WGS) entry which is preliminary data.</text>
</comment>
<dbReference type="EMBL" id="PKPP01008402">
    <property type="protein sequence ID" value="PWA50786.1"/>
    <property type="molecule type" value="Genomic_DNA"/>
</dbReference>
<dbReference type="InterPro" id="IPR005162">
    <property type="entry name" value="Retrotrans_gag_dom"/>
</dbReference>
<sequence>MSINKVVSGEKNLSDVLNGIETMTTMLQSLTTRIEHIEAVLHESQIDHVNLKGNVETGKFAHQSQPQEVHENDDLLNIDLPLFDGTLNDEDFLDWIAKVERYFVSNVIPENRQVGLVIYKLRGGAFTWWEHVPNHLQMRKQLTESWPKFKKTLVARFLPCDNNDRFLLEEYLSLSQGQKSVDEYTANFLRLASHNLMITATTSIKVSLLVKANNT</sequence>
<dbReference type="Proteomes" id="UP000245207">
    <property type="component" value="Unassembled WGS sequence"/>
</dbReference>
<name>A0A2U1LP56_ARTAN</name>
<dbReference type="OrthoDB" id="1934635at2759"/>
<evidence type="ECO:0000313" key="2">
    <source>
        <dbReference type="EMBL" id="PWA50786.1"/>
    </source>
</evidence>